<reference evidence="2 3" key="1">
    <citation type="submission" date="2020-08" db="EMBL/GenBank/DDBJ databases">
        <title>Genomic Encyclopedia of Type Strains, Phase IV (KMG-IV): sequencing the most valuable type-strain genomes for metagenomic binning, comparative biology and taxonomic classification.</title>
        <authorList>
            <person name="Goeker M."/>
        </authorList>
    </citation>
    <scope>NUCLEOTIDE SEQUENCE [LARGE SCALE GENOMIC DNA]</scope>
    <source>
        <strain evidence="2 3">DSM 40141</strain>
    </source>
</reference>
<sequence>MPLPSATPAPDAPPPFDALAARRLREALGMTHGHVAYGLQSQYGLDIGPDLVAAWERGLRTPTSREVSAMAGVLWCSPAELLLAARTLREHRTAHGLGADDMARRVGLGLDAYLRMEEAGRWRGNDRQTAALVAELGLSPAQFITAAGREEELAELLRSAVTTRWQAYVRPLVKLLPGGRAALPNPPEDVLLRLHADYQSRMVATLGWGGGVGDAGDGAAGREFLKSIVERFWERAEATRQM</sequence>
<feature type="domain" description="HTH cro/C1-type" evidence="1">
    <location>
        <begin position="87"/>
        <end position="143"/>
    </location>
</feature>
<dbReference type="Gene3D" id="1.10.260.40">
    <property type="entry name" value="lambda repressor-like DNA-binding domains"/>
    <property type="match status" value="1"/>
</dbReference>
<feature type="domain" description="HTH cro/C1-type" evidence="1">
    <location>
        <begin position="20"/>
        <end position="81"/>
    </location>
</feature>
<dbReference type="InterPro" id="IPR010982">
    <property type="entry name" value="Lambda_DNA-bd_dom_sf"/>
</dbReference>
<keyword evidence="3" id="KW-1185">Reference proteome</keyword>
<name>A0A7X0HHA4_9ACTN</name>
<dbReference type="AlphaFoldDB" id="A0A7X0HHA4"/>
<accession>A0A7X0HHA4</accession>
<dbReference type="InterPro" id="IPR001387">
    <property type="entry name" value="Cro/C1-type_HTH"/>
</dbReference>
<gene>
    <name evidence="2" type="ORF">HNQ79_004151</name>
</gene>
<dbReference type="GO" id="GO:0003677">
    <property type="term" value="F:DNA binding"/>
    <property type="evidence" value="ECO:0007669"/>
    <property type="project" value="InterPro"/>
</dbReference>
<evidence type="ECO:0000259" key="1">
    <source>
        <dbReference type="SMART" id="SM00530"/>
    </source>
</evidence>
<dbReference type="Proteomes" id="UP000540423">
    <property type="component" value="Unassembled WGS sequence"/>
</dbReference>
<comment type="caution">
    <text evidence="2">The sequence shown here is derived from an EMBL/GenBank/DDBJ whole genome shotgun (WGS) entry which is preliminary data.</text>
</comment>
<dbReference type="SMART" id="SM00530">
    <property type="entry name" value="HTH_XRE"/>
    <property type="match status" value="2"/>
</dbReference>
<proteinExistence type="predicted"/>
<evidence type="ECO:0000313" key="3">
    <source>
        <dbReference type="Proteomes" id="UP000540423"/>
    </source>
</evidence>
<evidence type="ECO:0000313" key="2">
    <source>
        <dbReference type="EMBL" id="MBB6437650.1"/>
    </source>
</evidence>
<dbReference type="CDD" id="cd00093">
    <property type="entry name" value="HTH_XRE"/>
    <property type="match status" value="1"/>
</dbReference>
<protein>
    <submittedName>
        <fullName evidence="2">Transcriptional regulator with XRE-family HTH domain</fullName>
    </submittedName>
</protein>
<organism evidence="2 3">
    <name type="scientific">Streptomyces candidus</name>
    <dbReference type="NCBI Taxonomy" id="67283"/>
    <lineage>
        <taxon>Bacteria</taxon>
        <taxon>Bacillati</taxon>
        <taxon>Actinomycetota</taxon>
        <taxon>Actinomycetes</taxon>
        <taxon>Kitasatosporales</taxon>
        <taxon>Streptomycetaceae</taxon>
        <taxon>Streptomyces</taxon>
    </lineage>
</organism>
<dbReference type="EMBL" id="JACHEM010000010">
    <property type="protein sequence ID" value="MBB6437650.1"/>
    <property type="molecule type" value="Genomic_DNA"/>
</dbReference>